<accession>A0ABQ8WXH5</accession>
<dbReference type="PANTHER" id="PTHR11054:SF0">
    <property type="entry name" value="6-PHOSPHOGLUCONOLACTONASE"/>
    <property type="match status" value="1"/>
</dbReference>
<dbReference type="InterPro" id="IPR006148">
    <property type="entry name" value="Glc/Gal-6P_isomerase"/>
</dbReference>
<protein>
    <submittedName>
        <fullName evidence="2">6-phosphogluconolactonase</fullName>
    </submittedName>
</protein>
<dbReference type="EMBL" id="JAPVEB010000001">
    <property type="protein sequence ID" value="KAJ5283401.1"/>
    <property type="molecule type" value="Genomic_DNA"/>
</dbReference>
<evidence type="ECO:0000259" key="1">
    <source>
        <dbReference type="Pfam" id="PF01182"/>
    </source>
</evidence>
<gene>
    <name evidence="2" type="ORF">N7505_001381</name>
</gene>
<comment type="caution">
    <text evidence="2">The sequence shown here is derived from an EMBL/GenBank/DDBJ whole genome shotgun (WGS) entry which is preliminary data.</text>
</comment>
<evidence type="ECO:0000313" key="3">
    <source>
        <dbReference type="Proteomes" id="UP001220256"/>
    </source>
</evidence>
<reference evidence="2 3" key="1">
    <citation type="journal article" date="2023" name="IMA Fungus">
        <title>Comparative genomic study of the Penicillium genus elucidates a diverse pangenome and 15 lateral gene transfer events.</title>
        <authorList>
            <person name="Petersen C."/>
            <person name="Sorensen T."/>
            <person name="Nielsen M.R."/>
            <person name="Sondergaard T.E."/>
            <person name="Sorensen J.L."/>
            <person name="Fitzpatrick D.A."/>
            <person name="Frisvad J.C."/>
            <person name="Nielsen K.L."/>
        </authorList>
    </citation>
    <scope>NUCLEOTIDE SEQUENCE [LARGE SCALE GENOMIC DNA]</scope>
    <source>
        <strain evidence="2 3">IBT 3361</strain>
    </source>
</reference>
<dbReference type="SUPFAM" id="SSF100950">
    <property type="entry name" value="NagB/RpiA/CoA transferase-like"/>
    <property type="match status" value="1"/>
</dbReference>
<sequence length="156" mass="17135">MGTPKVHTMDERFFAQESGRKVAEVYQERIRQTFGGENITNVPIFDLILLGCGPDGHTCSFFPGHDLLREEKAWVAPEPNSPKPPPRRISLTLPLLLLFASAICFIAPGEESDGALKNVFTVQGDKPLPAAVVNQLGQEKVSWFTDSAAMEGVNIR</sequence>
<dbReference type="Pfam" id="PF01182">
    <property type="entry name" value="Glucosamine_iso"/>
    <property type="match status" value="1"/>
</dbReference>
<organism evidence="2 3">
    <name type="scientific">Penicillium chrysogenum</name>
    <name type="common">Penicillium notatum</name>
    <dbReference type="NCBI Taxonomy" id="5076"/>
    <lineage>
        <taxon>Eukaryota</taxon>
        <taxon>Fungi</taxon>
        <taxon>Dikarya</taxon>
        <taxon>Ascomycota</taxon>
        <taxon>Pezizomycotina</taxon>
        <taxon>Eurotiomycetes</taxon>
        <taxon>Eurotiomycetidae</taxon>
        <taxon>Eurotiales</taxon>
        <taxon>Aspergillaceae</taxon>
        <taxon>Penicillium</taxon>
        <taxon>Penicillium chrysogenum species complex</taxon>
    </lineage>
</organism>
<proteinExistence type="predicted"/>
<dbReference type="PANTHER" id="PTHR11054">
    <property type="entry name" value="6-PHOSPHOGLUCONOLACTONASE"/>
    <property type="match status" value="1"/>
</dbReference>
<keyword evidence="3" id="KW-1185">Reference proteome</keyword>
<dbReference type="InterPro" id="IPR037171">
    <property type="entry name" value="NagB/RpiA_transferase-like"/>
</dbReference>
<dbReference type="InterPro" id="IPR039104">
    <property type="entry name" value="6PGL"/>
</dbReference>
<evidence type="ECO:0000313" key="2">
    <source>
        <dbReference type="EMBL" id="KAJ5283401.1"/>
    </source>
</evidence>
<dbReference type="Gene3D" id="3.40.50.1360">
    <property type="match status" value="1"/>
</dbReference>
<name>A0ABQ8WXH5_PENCH</name>
<dbReference type="Proteomes" id="UP001220256">
    <property type="component" value="Unassembled WGS sequence"/>
</dbReference>
<feature type="domain" description="Glucosamine/galactosamine-6-phosphate isomerase" evidence="1">
    <location>
        <begin position="5"/>
        <end position="143"/>
    </location>
</feature>